<protein>
    <submittedName>
        <fullName evidence="1">Uncharacterized protein</fullName>
    </submittedName>
</protein>
<sequence>MSYTGAFFGLVITPSEACVQNKISANRRILQTKIPKAAYICQAQHKNIKQHNQSSLPCCTWSGSSLIGFLHLSAATTAVLWRFTTGRAAARPLTRLLTSARARRILGCC</sequence>
<dbReference type="AlphaFoldDB" id="A0A0D9UZR8"/>
<evidence type="ECO:0000313" key="1">
    <source>
        <dbReference type="EnsemblPlants" id="LPERR01G10760.2"/>
    </source>
</evidence>
<reference evidence="1" key="3">
    <citation type="submission" date="2015-04" db="UniProtKB">
        <authorList>
            <consortium name="EnsemblPlants"/>
        </authorList>
    </citation>
    <scope>IDENTIFICATION</scope>
</reference>
<reference evidence="2" key="2">
    <citation type="submission" date="2013-12" db="EMBL/GenBank/DDBJ databases">
        <authorList>
            <person name="Yu Y."/>
            <person name="Lee S."/>
            <person name="de Baynast K."/>
            <person name="Wissotski M."/>
            <person name="Liu L."/>
            <person name="Talag J."/>
            <person name="Goicoechea J."/>
            <person name="Angelova A."/>
            <person name="Jetty R."/>
            <person name="Kudrna D."/>
            <person name="Golser W."/>
            <person name="Rivera L."/>
            <person name="Zhang J."/>
            <person name="Wing R."/>
        </authorList>
    </citation>
    <scope>NUCLEOTIDE SEQUENCE</scope>
</reference>
<name>A0A0D9UZR8_9ORYZ</name>
<dbReference type="EnsemblPlants" id="LPERR01G10760.2">
    <property type="protein sequence ID" value="LPERR01G10760.2"/>
    <property type="gene ID" value="LPERR01G10760"/>
</dbReference>
<evidence type="ECO:0000313" key="2">
    <source>
        <dbReference type="Proteomes" id="UP000032180"/>
    </source>
</evidence>
<dbReference type="Proteomes" id="UP000032180">
    <property type="component" value="Chromosome 1"/>
</dbReference>
<accession>A0A0D9UZR8</accession>
<organism evidence="1 2">
    <name type="scientific">Leersia perrieri</name>
    <dbReference type="NCBI Taxonomy" id="77586"/>
    <lineage>
        <taxon>Eukaryota</taxon>
        <taxon>Viridiplantae</taxon>
        <taxon>Streptophyta</taxon>
        <taxon>Embryophyta</taxon>
        <taxon>Tracheophyta</taxon>
        <taxon>Spermatophyta</taxon>
        <taxon>Magnoliopsida</taxon>
        <taxon>Liliopsida</taxon>
        <taxon>Poales</taxon>
        <taxon>Poaceae</taxon>
        <taxon>BOP clade</taxon>
        <taxon>Oryzoideae</taxon>
        <taxon>Oryzeae</taxon>
        <taxon>Oryzinae</taxon>
        <taxon>Leersia</taxon>
    </lineage>
</organism>
<keyword evidence="2" id="KW-1185">Reference proteome</keyword>
<proteinExistence type="predicted"/>
<reference evidence="1 2" key="1">
    <citation type="submission" date="2012-08" db="EMBL/GenBank/DDBJ databases">
        <title>Oryza genome evolution.</title>
        <authorList>
            <person name="Wing R.A."/>
        </authorList>
    </citation>
    <scope>NUCLEOTIDE SEQUENCE</scope>
</reference>
<dbReference type="Gramene" id="LPERR01G10760.2">
    <property type="protein sequence ID" value="LPERR01G10760.2"/>
    <property type="gene ID" value="LPERR01G10760"/>
</dbReference>
<dbReference type="HOGENOM" id="CLU_2187688_0_0_1"/>